<organism evidence="1 2">
    <name type="scientific">Acidipropionibacterium jensenii</name>
    <dbReference type="NCBI Taxonomy" id="1749"/>
    <lineage>
        <taxon>Bacteria</taxon>
        <taxon>Bacillati</taxon>
        <taxon>Actinomycetota</taxon>
        <taxon>Actinomycetes</taxon>
        <taxon>Propionibacteriales</taxon>
        <taxon>Propionibacteriaceae</taxon>
        <taxon>Acidipropionibacterium</taxon>
    </lineage>
</organism>
<proteinExistence type="predicted"/>
<protein>
    <submittedName>
        <fullName evidence="1">Uncharacterized protein</fullName>
    </submittedName>
</protein>
<dbReference type="EMBL" id="CP025570">
    <property type="protein sequence ID" value="AZZ40166.1"/>
    <property type="molecule type" value="Genomic_DNA"/>
</dbReference>
<accession>A0A3Q9UJD7</accession>
<sequence>MASVKRGSSEGVGVAEGVAVVGVGVVAVEMLVAGDGLASGSFPHAVRHDPITAMAIAVASTFRSIAASSQLTGRGARARHGICGQLPPLL</sequence>
<evidence type="ECO:0000313" key="2">
    <source>
        <dbReference type="Proteomes" id="UP000285875"/>
    </source>
</evidence>
<dbReference type="KEGG" id="aji:C0Z10_10840"/>
<dbReference type="AlphaFoldDB" id="A0A3Q9UJD7"/>
<gene>
    <name evidence="1" type="ORF">C0Z10_10840</name>
</gene>
<evidence type="ECO:0000313" key="1">
    <source>
        <dbReference type="EMBL" id="AZZ40166.1"/>
    </source>
</evidence>
<name>A0A3Q9UJD7_9ACTN</name>
<reference evidence="2" key="1">
    <citation type="submission" date="2017-12" db="EMBL/GenBank/DDBJ databases">
        <title>Whole genome sequencing of Acidipropionibacterium jensenii strains JS279 and JS280.</title>
        <authorList>
            <person name="Deptula P."/>
            <person name="Laine P."/>
            <person name="Smolander O.-P."/>
            <person name="Paulin L."/>
            <person name="Auvinen P."/>
            <person name="Varmanen P."/>
        </authorList>
    </citation>
    <scope>NUCLEOTIDE SEQUENCE [LARGE SCALE GENOMIC DNA]</scope>
    <source>
        <strain evidence="2">JS280</strain>
    </source>
</reference>
<dbReference type="Proteomes" id="UP000285875">
    <property type="component" value="Chromosome"/>
</dbReference>